<keyword evidence="1" id="KW-1133">Transmembrane helix</keyword>
<accession>H2C7E3</accession>
<feature type="transmembrane region" description="Helical" evidence="1">
    <location>
        <begin position="6"/>
        <end position="28"/>
    </location>
</feature>
<dbReference type="RefSeq" id="WP_009074119.1">
    <property type="nucleotide sequence ID" value="NZ_JH597770.1"/>
</dbReference>
<protein>
    <recommendedName>
        <fullName evidence="4">FUN14 family protein</fullName>
    </recommendedName>
</protein>
<dbReference type="AlphaFoldDB" id="H2C7E3"/>
<evidence type="ECO:0000313" key="2">
    <source>
        <dbReference type="EMBL" id="EHP68069.1"/>
    </source>
</evidence>
<dbReference type="STRING" id="671065.MetMK1DRAFT_00024920"/>
<proteinExistence type="predicted"/>
<evidence type="ECO:0000313" key="3">
    <source>
        <dbReference type="Proteomes" id="UP000003980"/>
    </source>
</evidence>
<keyword evidence="3" id="KW-1185">Reference proteome</keyword>
<gene>
    <name evidence="2" type="ORF">MetMK1DRAFT_00024920</name>
</gene>
<evidence type="ECO:0000256" key="1">
    <source>
        <dbReference type="SAM" id="Phobius"/>
    </source>
</evidence>
<evidence type="ECO:0008006" key="4">
    <source>
        <dbReference type="Google" id="ProtNLM"/>
    </source>
</evidence>
<sequence>MAVPDITSGSIISLIVAFVLGLLVGFLIKKIVQVGIILLAIVIILLAIGVISPHTVESALMQLGQTATQAESKVSAYLNLLPYNSIVFIIGLVIGLVKG</sequence>
<dbReference type="EMBL" id="JH597770">
    <property type="protein sequence ID" value="EHP68069.1"/>
    <property type="molecule type" value="Genomic_DNA"/>
</dbReference>
<dbReference type="OrthoDB" id="28824at2157"/>
<dbReference type="HOGENOM" id="CLU_181239_0_0_2"/>
<dbReference type="eggNOG" id="arCOG04811">
    <property type="taxonomic scope" value="Archaea"/>
</dbReference>
<feature type="transmembrane region" description="Helical" evidence="1">
    <location>
        <begin position="76"/>
        <end position="97"/>
    </location>
</feature>
<keyword evidence="1" id="KW-0472">Membrane</keyword>
<name>H2C7E3_9CREN</name>
<keyword evidence="1" id="KW-0812">Transmembrane</keyword>
<reference evidence="2 3" key="1">
    <citation type="submission" date="2012-01" db="EMBL/GenBank/DDBJ databases">
        <title>Improved High-Quality Draft sequence of Metallosphaera yellowstonensis MK1.</title>
        <authorList>
            <consortium name="US DOE Joint Genome Institute"/>
            <person name="Lucas S."/>
            <person name="Han J."/>
            <person name="Cheng J.-F."/>
            <person name="Goodwin L."/>
            <person name="Pitluck S."/>
            <person name="Peters L."/>
            <person name="Teshima H."/>
            <person name="Detter J.C."/>
            <person name="Han C."/>
            <person name="Tapia R."/>
            <person name="Land M."/>
            <person name="Hauser L."/>
            <person name="Kyrpides N."/>
            <person name="Kozubal M."/>
            <person name="Macur R.E."/>
            <person name="Jay Z."/>
            <person name="Inskeep W."/>
            <person name="Woyke T."/>
        </authorList>
    </citation>
    <scope>NUCLEOTIDE SEQUENCE [LARGE SCALE GENOMIC DNA]</scope>
    <source>
        <strain evidence="2 3">MK1</strain>
    </source>
</reference>
<dbReference type="Proteomes" id="UP000003980">
    <property type="component" value="Unassembled WGS sequence"/>
</dbReference>
<feature type="transmembrane region" description="Helical" evidence="1">
    <location>
        <begin position="35"/>
        <end position="56"/>
    </location>
</feature>
<organism evidence="2 3">
    <name type="scientific">Metallosphaera yellowstonensis MK1</name>
    <dbReference type="NCBI Taxonomy" id="671065"/>
    <lineage>
        <taxon>Archaea</taxon>
        <taxon>Thermoproteota</taxon>
        <taxon>Thermoprotei</taxon>
        <taxon>Sulfolobales</taxon>
        <taxon>Sulfolobaceae</taxon>
        <taxon>Metallosphaera</taxon>
    </lineage>
</organism>